<dbReference type="KEGG" id="surl:BI350_16435"/>
<dbReference type="EMBL" id="CP017560">
    <property type="protein sequence ID" value="AOV08977.1"/>
    <property type="molecule type" value="Genomic_DNA"/>
</dbReference>
<name>A0A1D8JJT3_9BACL</name>
<evidence type="ECO:0000259" key="2">
    <source>
        <dbReference type="Pfam" id="PF03413"/>
    </source>
</evidence>
<keyword evidence="4" id="KW-1185">Reference proteome</keyword>
<evidence type="ECO:0000313" key="4">
    <source>
        <dbReference type="Proteomes" id="UP000185746"/>
    </source>
</evidence>
<dbReference type="Proteomes" id="UP000185746">
    <property type="component" value="Chromosome"/>
</dbReference>
<feature type="signal peptide" evidence="1">
    <location>
        <begin position="1"/>
        <end position="25"/>
    </location>
</feature>
<feature type="chain" id="PRO_5009109097" description="PepSY domain-containing protein" evidence="1">
    <location>
        <begin position="26"/>
        <end position="129"/>
    </location>
</feature>
<protein>
    <recommendedName>
        <fullName evidence="2">PepSY domain-containing protein</fullName>
    </recommendedName>
</protein>
<accession>A0A1D8JJT3</accession>
<dbReference type="AlphaFoldDB" id="A0A1D8JJT3"/>
<dbReference type="RefSeq" id="WP_075529142.1">
    <property type="nucleotide sequence ID" value="NZ_CP017560.1"/>
</dbReference>
<dbReference type="Pfam" id="PF03413">
    <property type="entry name" value="PepSY"/>
    <property type="match status" value="1"/>
</dbReference>
<reference evidence="3 4" key="1">
    <citation type="submission" date="2016-09" db="EMBL/GenBank/DDBJ databases">
        <title>Complete genome sequence of the Lysinibacillus sphaericus LMG 22257, a specie of Bacillus with ureolytic activity that can effectively biodeposit calcium carbonate.</title>
        <authorList>
            <person name="Yan W."/>
        </authorList>
    </citation>
    <scope>NUCLEOTIDE SEQUENCE [LARGE SCALE GENOMIC DNA]</scope>
    <source>
        <strain evidence="3 4">LMG 22257</strain>
    </source>
</reference>
<proteinExistence type="predicted"/>
<sequence length="129" mass="14273">MKKLISILGLSVVIVFAGAAMFANASSNNVVEEGVLGVQEKVNELQVVPTKQKAESTVEKIQSKSKLTVEEAIAIARQHASGTVKEIELDNDDGRLYYEIEMKDGKYEYELDIDAYTGDVLDFEKDLED</sequence>
<gene>
    <name evidence="3" type="ORF">BI350_16435</name>
</gene>
<dbReference type="InterPro" id="IPR025711">
    <property type="entry name" value="PepSY"/>
</dbReference>
<evidence type="ECO:0000313" key="3">
    <source>
        <dbReference type="EMBL" id="AOV08977.1"/>
    </source>
</evidence>
<dbReference type="Gene3D" id="3.10.450.40">
    <property type="match status" value="1"/>
</dbReference>
<keyword evidence="1" id="KW-0732">Signal</keyword>
<evidence type="ECO:0000256" key="1">
    <source>
        <dbReference type="SAM" id="SignalP"/>
    </source>
</evidence>
<organism evidence="3 4">
    <name type="scientific">Sporosarcina ureilytica</name>
    <dbReference type="NCBI Taxonomy" id="298596"/>
    <lineage>
        <taxon>Bacteria</taxon>
        <taxon>Bacillati</taxon>
        <taxon>Bacillota</taxon>
        <taxon>Bacilli</taxon>
        <taxon>Bacillales</taxon>
        <taxon>Caryophanaceae</taxon>
        <taxon>Sporosarcina</taxon>
    </lineage>
</organism>
<feature type="domain" description="PepSY" evidence="2">
    <location>
        <begin position="66"/>
        <end position="123"/>
    </location>
</feature>